<dbReference type="Proteomes" id="UP001227268">
    <property type="component" value="Unassembled WGS sequence"/>
</dbReference>
<evidence type="ECO:0000313" key="2">
    <source>
        <dbReference type="Proteomes" id="UP001227268"/>
    </source>
</evidence>
<proteinExistence type="predicted"/>
<reference evidence="1" key="1">
    <citation type="submission" date="2023-04" db="EMBL/GenBank/DDBJ databases">
        <title>Draft Genome sequencing of Naganishia species isolated from polar environments using Oxford Nanopore Technology.</title>
        <authorList>
            <person name="Leo P."/>
            <person name="Venkateswaran K."/>
        </authorList>
    </citation>
    <scope>NUCLEOTIDE SEQUENCE</scope>
    <source>
        <strain evidence="1">MNA-CCFEE 5423</strain>
    </source>
</reference>
<sequence length="238" mass="26455">MSFDDFALRSSGKTGDDDRSAQTHVTLSFENQVNYNRLKDSINIQVFKINSNVQGINRLADKLGKSQDNVALQTSLTNLTASTRNMIEKSRADIQSLAAMNMKQAGQTMDQATENKLTKELVMAISSFQKAQELCAKKQKLSMEYEQIKLSELLGADGPMASSMSTSNVAENTRDQMLNQTYDQDVGVTSGAIAFQENLILDRERDIRDIETGIQELNEVFHDLNKMIGAQGEMIEAL</sequence>
<protein>
    <submittedName>
        <fullName evidence="1">Uncharacterized protein</fullName>
    </submittedName>
</protein>
<organism evidence="1 2">
    <name type="scientific">Naganishia friedmannii</name>
    <dbReference type="NCBI Taxonomy" id="89922"/>
    <lineage>
        <taxon>Eukaryota</taxon>
        <taxon>Fungi</taxon>
        <taxon>Dikarya</taxon>
        <taxon>Basidiomycota</taxon>
        <taxon>Agaricomycotina</taxon>
        <taxon>Tremellomycetes</taxon>
        <taxon>Filobasidiales</taxon>
        <taxon>Filobasidiaceae</taxon>
        <taxon>Naganishia</taxon>
    </lineage>
</organism>
<comment type="caution">
    <text evidence="1">The sequence shown here is derived from an EMBL/GenBank/DDBJ whole genome shotgun (WGS) entry which is preliminary data.</text>
</comment>
<dbReference type="EMBL" id="JASBWT010000005">
    <property type="protein sequence ID" value="KAJ9104603.1"/>
    <property type="molecule type" value="Genomic_DNA"/>
</dbReference>
<evidence type="ECO:0000313" key="1">
    <source>
        <dbReference type="EMBL" id="KAJ9104603.1"/>
    </source>
</evidence>
<accession>A0ACC2VYY8</accession>
<name>A0ACC2VYY8_9TREE</name>
<keyword evidence="2" id="KW-1185">Reference proteome</keyword>
<gene>
    <name evidence="1" type="ORF">QFC21_002101</name>
</gene>